<dbReference type="Gene3D" id="1.20.1250.20">
    <property type="entry name" value="MFS general substrate transporter like domains"/>
    <property type="match status" value="1"/>
</dbReference>
<dbReference type="SUPFAM" id="SSF103473">
    <property type="entry name" value="MFS general substrate transporter"/>
    <property type="match status" value="1"/>
</dbReference>
<feature type="region of interest" description="Disordered" evidence="6">
    <location>
        <begin position="1"/>
        <end position="22"/>
    </location>
</feature>
<sequence length="489" mass="53442">MEETRSNVSPNEETPLLNPSEPTRAPLPKLQIAIILLLQVCEPICSQSIYPYINELVGTLDVTGGDERKVGYFAGLIESLFFATEAITVFQWSRLSDRIGRKSVLLIGLLGLMLSMLFFGLSRTFLNLVISRCLCGLLNGNIGVIKSVMGELTDSTNRPDVYALMPPVWAFGATMGPLLGGTLARPADHFPTVFGAKFWGEFPYFLPCLATSSFVLVVLVITAVFFKETLLMRKKNLSESSTFSESWLESSRGSHYSDSEVSLKSFLIFPIIIPIANYVALAFLSISVNSLLPLFFHMPVEMGGLGLDPDAIGCIIGIYGTGTGVFQYLYFARLVRHFGTRRVFIMSMATFVPIFLIFPFVNLLARMQGSSYGTWTFVGLMLFLLFFTDTAYGCILMHVTECVPDSSSLGAVNGLSQTVVSIARAVGPALSTSLYCFSIQNDLIGGYGVYVILAFLSALALFLAILLPQQPRTTTETVGNVTVQCCPAN</sequence>
<dbReference type="InterPro" id="IPR036259">
    <property type="entry name" value="MFS_trans_sf"/>
</dbReference>
<gene>
    <name evidence="9" type="ORF">CPB84DRAFT_1828432</name>
</gene>
<evidence type="ECO:0000313" key="9">
    <source>
        <dbReference type="EMBL" id="KAF8879308.1"/>
    </source>
</evidence>
<keyword evidence="4 7" id="KW-1133">Transmembrane helix</keyword>
<evidence type="ECO:0000256" key="2">
    <source>
        <dbReference type="ARBA" id="ARBA00022448"/>
    </source>
</evidence>
<dbReference type="PANTHER" id="PTHR23504">
    <property type="entry name" value="MAJOR FACILITATOR SUPERFAMILY DOMAIN-CONTAINING PROTEIN 10"/>
    <property type="match status" value="1"/>
</dbReference>
<dbReference type="InterPro" id="IPR020846">
    <property type="entry name" value="MFS_dom"/>
</dbReference>
<feature type="transmembrane region" description="Helical" evidence="7">
    <location>
        <begin position="311"/>
        <end position="331"/>
    </location>
</feature>
<dbReference type="OrthoDB" id="419616at2759"/>
<evidence type="ECO:0000256" key="3">
    <source>
        <dbReference type="ARBA" id="ARBA00022692"/>
    </source>
</evidence>
<comment type="caution">
    <text evidence="9">The sequence shown here is derived from an EMBL/GenBank/DDBJ whole genome shotgun (WGS) entry which is preliminary data.</text>
</comment>
<evidence type="ECO:0000313" key="10">
    <source>
        <dbReference type="Proteomes" id="UP000724874"/>
    </source>
</evidence>
<evidence type="ECO:0000256" key="7">
    <source>
        <dbReference type="SAM" id="Phobius"/>
    </source>
</evidence>
<evidence type="ECO:0000259" key="8">
    <source>
        <dbReference type="PROSITE" id="PS50850"/>
    </source>
</evidence>
<dbReference type="AlphaFoldDB" id="A0A9P5NDN2"/>
<keyword evidence="3 7" id="KW-0812">Transmembrane</keyword>
<organism evidence="9 10">
    <name type="scientific">Gymnopilus junonius</name>
    <name type="common">Spectacular rustgill mushroom</name>
    <name type="synonym">Gymnopilus spectabilis subsp. junonius</name>
    <dbReference type="NCBI Taxonomy" id="109634"/>
    <lineage>
        <taxon>Eukaryota</taxon>
        <taxon>Fungi</taxon>
        <taxon>Dikarya</taxon>
        <taxon>Basidiomycota</taxon>
        <taxon>Agaricomycotina</taxon>
        <taxon>Agaricomycetes</taxon>
        <taxon>Agaricomycetidae</taxon>
        <taxon>Agaricales</taxon>
        <taxon>Agaricineae</taxon>
        <taxon>Hymenogastraceae</taxon>
        <taxon>Gymnopilus</taxon>
    </lineage>
</organism>
<feature type="compositionally biased region" description="Polar residues" evidence="6">
    <location>
        <begin position="1"/>
        <end position="12"/>
    </location>
</feature>
<dbReference type="GO" id="GO:0022857">
    <property type="term" value="F:transmembrane transporter activity"/>
    <property type="evidence" value="ECO:0007669"/>
    <property type="project" value="InterPro"/>
</dbReference>
<feature type="transmembrane region" description="Helical" evidence="7">
    <location>
        <begin position="377"/>
        <end position="397"/>
    </location>
</feature>
<feature type="transmembrane region" description="Helical" evidence="7">
    <location>
        <begin position="343"/>
        <end position="365"/>
    </location>
</feature>
<feature type="domain" description="Major facilitator superfamily (MFS) profile" evidence="8">
    <location>
        <begin position="31"/>
        <end position="472"/>
    </location>
</feature>
<keyword evidence="2" id="KW-0813">Transport</keyword>
<keyword evidence="10" id="KW-1185">Reference proteome</keyword>
<evidence type="ECO:0000256" key="6">
    <source>
        <dbReference type="SAM" id="MobiDB-lite"/>
    </source>
</evidence>
<name>A0A9P5NDN2_GYMJU</name>
<feature type="transmembrane region" description="Helical" evidence="7">
    <location>
        <begin position="204"/>
        <end position="226"/>
    </location>
</feature>
<keyword evidence="5 7" id="KW-0472">Membrane</keyword>
<feature type="transmembrane region" description="Helical" evidence="7">
    <location>
        <begin position="161"/>
        <end position="184"/>
    </location>
</feature>
<feature type="transmembrane region" description="Helical" evidence="7">
    <location>
        <begin position="266"/>
        <end position="291"/>
    </location>
</feature>
<feature type="transmembrane region" description="Helical" evidence="7">
    <location>
        <begin position="409"/>
        <end position="427"/>
    </location>
</feature>
<evidence type="ECO:0000256" key="4">
    <source>
        <dbReference type="ARBA" id="ARBA00022989"/>
    </source>
</evidence>
<dbReference type="PANTHER" id="PTHR23504:SF15">
    <property type="entry name" value="MAJOR FACILITATOR SUPERFAMILY (MFS) PROFILE DOMAIN-CONTAINING PROTEIN"/>
    <property type="match status" value="1"/>
</dbReference>
<dbReference type="InterPro" id="IPR011701">
    <property type="entry name" value="MFS"/>
</dbReference>
<feature type="transmembrane region" description="Helical" evidence="7">
    <location>
        <begin position="70"/>
        <end position="92"/>
    </location>
</feature>
<evidence type="ECO:0000256" key="1">
    <source>
        <dbReference type="ARBA" id="ARBA00004141"/>
    </source>
</evidence>
<accession>A0A9P5NDN2</accession>
<protein>
    <submittedName>
        <fullName evidence="9">Major facilitator superfamily domain-containing protein</fullName>
    </submittedName>
</protein>
<feature type="transmembrane region" description="Helical" evidence="7">
    <location>
        <begin position="104"/>
        <end position="122"/>
    </location>
</feature>
<dbReference type="Proteomes" id="UP000724874">
    <property type="component" value="Unassembled WGS sequence"/>
</dbReference>
<feature type="transmembrane region" description="Helical" evidence="7">
    <location>
        <begin position="447"/>
        <end position="467"/>
    </location>
</feature>
<dbReference type="Pfam" id="PF07690">
    <property type="entry name" value="MFS_1"/>
    <property type="match status" value="1"/>
</dbReference>
<dbReference type="GO" id="GO:0016020">
    <property type="term" value="C:membrane"/>
    <property type="evidence" value="ECO:0007669"/>
    <property type="project" value="UniProtKB-SubCell"/>
</dbReference>
<reference evidence="9" key="1">
    <citation type="submission" date="2020-11" db="EMBL/GenBank/DDBJ databases">
        <authorList>
            <consortium name="DOE Joint Genome Institute"/>
            <person name="Ahrendt S."/>
            <person name="Riley R."/>
            <person name="Andreopoulos W."/>
            <person name="LaButti K."/>
            <person name="Pangilinan J."/>
            <person name="Ruiz-duenas F.J."/>
            <person name="Barrasa J.M."/>
            <person name="Sanchez-Garcia M."/>
            <person name="Camarero S."/>
            <person name="Miyauchi S."/>
            <person name="Serrano A."/>
            <person name="Linde D."/>
            <person name="Babiker R."/>
            <person name="Drula E."/>
            <person name="Ayuso-Fernandez I."/>
            <person name="Pacheco R."/>
            <person name="Padilla G."/>
            <person name="Ferreira P."/>
            <person name="Barriuso J."/>
            <person name="Kellner H."/>
            <person name="Castanera R."/>
            <person name="Alfaro M."/>
            <person name="Ramirez L."/>
            <person name="Pisabarro A.G."/>
            <person name="Kuo A."/>
            <person name="Tritt A."/>
            <person name="Lipzen A."/>
            <person name="He G."/>
            <person name="Yan M."/>
            <person name="Ng V."/>
            <person name="Cullen D."/>
            <person name="Martin F."/>
            <person name="Rosso M.-N."/>
            <person name="Henrissat B."/>
            <person name="Hibbett D."/>
            <person name="Martinez A.T."/>
            <person name="Grigoriev I.V."/>
        </authorList>
    </citation>
    <scope>NUCLEOTIDE SEQUENCE</scope>
    <source>
        <strain evidence="9">AH 44721</strain>
    </source>
</reference>
<evidence type="ECO:0000256" key="5">
    <source>
        <dbReference type="ARBA" id="ARBA00023136"/>
    </source>
</evidence>
<comment type="subcellular location">
    <subcellularLocation>
        <location evidence="1">Membrane</location>
        <topology evidence="1">Multi-pass membrane protein</topology>
    </subcellularLocation>
</comment>
<proteinExistence type="predicted"/>
<dbReference type="EMBL" id="JADNYJ010000150">
    <property type="protein sequence ID" value="KAF8879308.1"/>
    <property type="molecule type" value="Genomic_DNA"/>
</dbReference>
<dbReference type="PROSITE" id="PS50850">
    <property type="entry name" value="MFS"/>
    <property type="match status" value="1"/>
</dbReference>